<accession>A0A3L6P4Y7</accession>
<sequence>MTTFFGENDGRYITQMSAIGTGIFHWCHIISLRFEFMDESIERGLGDVNYEIMGSDRVPLRFADHGNTNGVFQIDGANGEEIARFEV</sequence>
<evidence type="ECO:0000313" key="2">
    <source>
        <dbReference type="Proteomes" id="UP000270866"/>
    </source>
</evidence>
<proteinExistence type="predicted"/>
<comment type="caution">
    <text evidence="1">The sequence shown here is derived from an EMBL/GenBank/DDBJ whole genome shotgun (WGS) entry which is preliminary data.</text>
</comment>
<evidence type="ECO:0000313" key="1">
    <source>
        <dbReference type="EMBL" id="RKK28634.1"/>
    </source>
</evidence>
<dbReference type="Proteomes" id="UP000270866">
    <property type="component" value="Chromosome 1"/>
</dbReference>
<name>A0A3L6P4Y7_FUSOX</name>
<reference evidence="1 2" key="1">
    <citation type="journal article" date="2018" name="Sci. Rep.">
        <title>Characterisation of pathogen-specific regions and novel effector candidates in Fusarium oxysporum f. sp. cepae.</title>
        <authorList>
            <person name="Armitage A.D."/>
            <person name="Taylor A."/>
            <person name="Sobczyk M.K."/>
            <person name="Baxter L."/>
            <person name="Greenfield B.P."/>
            <person name="Bates H.J."/>
            <person name="Wilson F."/>
            <person name="Jackson A.C."/>
            <person name="Ott S."/>
            <person name="Harrison R.J."/>
            <person name="Clarkson J.P."/>
        </authorList>
    </citation>
    <scope>NUCLEOTIDE SEQUENCE [LARGE SCALE GENOMIC DNA]</scope>
    <source>
        <strain evidence="1 2">FoC_Fus2</strain>
    </source>
</reference>
<protein>
    <submittedName>
        <fullName evidence="1">Uncharacterized protein</fullName>
    </submittedName>
</protein>
<dbReference type="AlphaFoldDB" id="A0A3L6P4Y7"/>
<dbReference type="EMBL" id="MRCU01000001">
    <property type="protein sequence ID" value="RKK28634.1"/>
    <property type="molecule type" value="Genomic_DNA"/>
</dbReference>
<organism evidence="1 2">
    <name type="scientific">Fusarium oxysporum f. sp. cepae</name>
    <dbReference type="NCBI Taxonomy" id="396571"/>
    <lineage>
        <taxon>Eukaryota</taxon>
        <taxon>Fungi</taxon>
        <taxon>Dikarya</taxon>
        <taxon>Ascomycota</taxon>
        <taxon>Pezizomycotina</taxon>
        <taxon>Sordariomycetes</taxon>
        <taxon>Hypocreomycetidae</taxon>
        <taxon>Hypocreales</taxon>
        <taxon>Nectriaceae</taxon>
        <taxon>Fusarium</taxon>
        <taxon>Fusarium oxysporum species complex</taxon>
    </lineage>
</organism>
<gene>
    <name evidence="1" type="ORF">BFJ65_g576</name>
</gene>